<dbReference type="GO" id="GO:0005737">
    <property type="term" value="C:cytoplasm"/>
    <property type="evidence" value="ECO:0000318"/>
    <property type="project" value="GO_Central"/>
</dbReference>
<evidence type="ECO:0008006" key="9">
    <source>
        <dbReference type="Google" id="ProtNLM"/>
    </source>
</evidence>
<dbReference type="GO" id="GO:0009409">
    <property type="term" value="P:response to cold"/>
    <property type="evidence" value="ECO:0000318"/>
    <property type="project" value="GO_Central"/>
</dbReference>
<dbReference type="GO" id="GO:0005544">
    <property type="term" value="F:calcium-dependent phospholipid binding"/>
    <property type="evidence" value="ECO:0000318"/>
    <property type="project" value="GO_Central"/>
</dbReference>
<dbReference type="SMR" id="A0A3B6HRP8"/>
<dbReference type="SMART" id="SM00335">
    <property type="entry name" value="ANX"/>
    <property type="match status" value="3"/>
</dbReference>
<dbReference type="GO" id="GO:0009408">
    <property type="term" value="P:response to heat"/>
    <property type="evidence" value="ECO:0000318"/>
    <property type="project" value="GO_Central"/>
</dbReference>
<dbReference type="SUPFAM" id="SSF47874">
    <property type="entry name" value="Annexin"/>
    <property type="match status" value="1"/>
</dbReference>
<dbReference type="OrthoDB" id="37886at2759"/>
<dbReference type="GO" id="GO:0009651">
    <property type="term" value="P:response to salt stress"/>
    <property type="evidence" value="ECO:0000318"/>
    <property type="project" value="GO_Central"/>
</dbReference>
<protein>
    <recommendedName>
        <fullName evidence="9">Annexin</fullName>
    </recommendedName>
</protein>
<gene>
    <name evidence="7" type="primary">LOC123081588</name>
</gene>
<accession>A0A3B6HRP8</accession>
<dbReference type="InterPro" id="IPR037104">
    <property type="entry name" value="Annexin_sf"/>
</dbReference>
<dbReference type="STRING" id="4565.A0A3B6HRP8"/>
<dbReference type="Proteomes" id="UP000019116">
    <property type="component" value="Chromosome 4A"/>
</dbReference>
<dbReference type="GO" id="GO:0009414">
    <property type="term" value="P:response to water deprivation"/>
    <property type="evidence" value="ECO:0000318"/>
    <property type="project" value="GO_Central"/>
</dbReference>
<dbReference type="FunFam" id="1.10.220.10:FF:000006">
    <property type="entry name" value="Annexin"/>
    <property type="match status" value="1"/>
</dbReference>
<dbReference type="Gramene" id="TraesLDM4A03G02010100.1">
    <property type="protein sequence ID" value="TraesLDM4A03G02010100.1"/>
    <property type="gene ID" value="TraesLDM4A03G02010100"/>
</dbReference>
<dbReference type="InterPro" id="IPR018502">
    <property type="entry name" value="Annexin_repeat"/>
</dbReference>
<dbReference type="Gramene" id="TraesMAC4A03G02010700.1">
    <property type="protein sequence ID" value="TraesMAC4A03G02010700.1"/>
    <property type="gene ID" value="TraesMAC4A03G02010700"/>
</dbReference>
<dbReference type="Gramene" id="TraesNOR4A03G02038240.1">
    <property type="protein sequence ID" value="TraesNOR4A03G02038240.1"/>
    <property type="gene ID" value="TraesNOR4A03G02038240"/>
</dbReference>
<keyword evidence="2" id="KW-0677">Repeat</keyword>
<evidence type="ECO:0000313" key="8">
    <source>
        <dbReference type="Proteomes" id="UP000019116"/>
    </source>
</evidence>
<dbReference type="FunFam" id="1.10.220.10:FF:000014">
    <property type="entry name" value="annexin D4"/>
    <property type="match status" value="1"/>
</dbReference>
<proteinExistence type="predicted"/>
<evidence type="ECO:0000313" key="7">
    <source>
        <dbReference type="EnsemblPlants" id="TraesCS4A02G023400.1"/>
    </source>
</evidence>
<organism evidence="7">
    <name type="scientific">Triticum aestivum</name>
    <name type="common">Wheat</name>
    <dbReference type="NCBI Taxonomy" id="4565"/>
    <lineage>
        <taxon>Eukaryota</taxon>
        <taxon>Viridiplantae</taxon>
        <taxon>Streptophyta</taxon>
        <taxon>Embryophyta</taxon>
        <taxon>Tracheophyta</taxon>
        <taxon>Spermatophyta</taxon>
        <taxon>Magnoliopsida</taxon>
        <taxon>Liliopsida</taxon>
        <taxon>Poales</taxon>
        <taxon>Poaceae</taxon>
        <taxon>BOP clade</taxon>
        <taxon>Pooideae</taxon>
        <taxon>Triticodae</taxon>
        <taxon>Triticeae</taxon>
        <taxon>Triticinae</taxon>
        <taxon>Triticum</taxon>
    </lineage>
</organism>
<reference evidence="7" key="1">
    <citation type="submission" date="2018-08" db="EMBL/GenBank/DDBJ databases">
        <authorList>
            <person name="Rossello M."/>
        </authorList>
    </citation>
    <scope>NUCLEOTIDE SEQUENCE [LARGE SCALE GENOMIC DNA]</scope>
    <source>
        <strain evidence="7">cv. Chinese Spring</strain>
    </source>
</reference>
<dbReference type="AlphaFoldDB" id="A0A3B6HRP8"/>
<name>A0A3B6HRP8_WHEAT</name>
<reference evidence="7" key="2">
    <citation type="submission" date="2018-10" db="UniProtKB">
        <authorList>
            <consortium name="EnsemblPlants"/>
        </authorList>
    </citation>
    <scope>IDENTIFICATION</scope>
</reference>
<dbReference type="EnsemblPlants" id="TraesCS4A02G023400.1">
    <property type="protein sequence ID" value="TraesCS4A02G023400.1"/>
    <property type="gene ID" value="TraesCS4A02G023400"/>
</dbReference>
<keyword evidence="3" id="KW-0106">Calcium</keyword>
<keyword evidence="8" id="KW-1185">Reference proteome</keyword>
<dbReference type="GeneID" id="123081588"/>
<evidence type="ECO:0000256" key="2">
    <source>
        <dbReference type="ARBA" id="ARBA00022737"/>
    </source>
</evidence>
<sequence>MQQFLAAQPSSNGSTAAAAAAAPPSSPSPLRSRPPRREQQQQQSIVKEATMADEHQELTKAFSGMGGLGVEETALVSALGRWRKQPEKRAQFRRGFPGFFAPAAAGAGAGAIERCSDDYVRHLKTEFARFKTLMVLWAMHPWERDARWAHRALHKKHHPVAVLVELACTRAADELLGARRAYHALYHRSLEEDVAYRVKDAAANRLLLGLVTAYRYEGPRVDEELAKEEAAALSGAGAKAAQSELVVRVLATRSKPQLRATFRLYRELHGKPLEEEFGGEAPCLREAVRCLESPARYFGEVIDGAFKEGADKQAKAALTRVVVSRSDADMEEIKEAYLKQHGDKLVDAVAKNTHGHYRDALLAMIGK</sequence>
<dbReference type="Gene3D" id="1.10.220.10">
    <property type="entry name" value="Annexin"/>
    <property type="match status" value="3"/>
</dbReference>
<keyword evidence="4" id="KW-0041">Annexin</keyword>
<evidence type="ECO:0000256" key="1">
    <source>
        <dbReference type="ARBA" id="ARBA00022723"/>
    </source>
</evidence>
<dbReference type="PANTHER" id="PTHR10502:SF232">
    <property type="entry name" value="ANNEXIN"/>
    <property type="match status" value="1"/>
</dbReference>
<dbReference type="RefSeq" id="XP_044360080.1">
    <property type="nucleotide sequence ID" value="XM_044504145.1"/>
</dbReference>
<dbReference type="PROSITE" id="PS51897">
    <property type="entry name" value="ANNEXIN_2"/>
    <property type="match status" value="2"/>
</dbReference>
<keyword evidence="5" id="KW-0111">Calcium/phospholipid-binding</keyword>
<feature type="region of interest" description="Disordered" evidence="6">
    <location>
        <begin position="1"/>
        <end position="45"/>
    </location>
</feature>
<dbReference type="Gramene" id="TraesCS4A02G023400.1">
    <property type="protein sequence ID" value="TraesCS4A02G023400.1"/>
    <property type="gene ID" value="TraesCS4A02G023400"/>
</dbReference>
<dbReference type="PaxDb" id="4565-Traes_4AS_63C8858E9.1"/>
<feature type="compositionally biased region" description="Low complexity" evidence="6">
    <location>
        <begin position="9"/>
        <end position="31"/>
    </location>
</feature>
<dbReference type="GO" id="GO:0005886">
    <property type="term" value="C:plasma membrane"/>
    <property type="evidence" value="ECO:0000318"/>
    <property type="project" value="GO_Central"/>
</dbReference>
<evidence type="ECO:0000256" key="4">
    <source>
        <dbReference type="ARBA" id="ARBA00023216"/>
    </source>
</evidence>
<dbReference type="Pfam" id="PF00191">
    <property type="entry name" value="Annexin"/>
    <property type="match status" value="2"/>
</dbReference>
<keyword evidence="1" id="KW-0479">Metal-binding</keyword>
<evidence type="ECO:0000256" key="5">
    <source>
        <dbReference type="ARBA" id="ARBA00023302"/>
    </source>
</evidence>
<dbReference type="OMA" id="ILHPWER"/>
<evidence type="ECO:0000256" key="6">
    <source>
        <dbReference type="SAM" id="MobiDB-lite"/>
    </source>
</evidence>
<dbReference type="Gramene" id="TraesCS4A03G0042300.1">
    <property type="protein sequence ID" value="TraesCS4A03G0042300.1.CDS"/>
    <property type="gene ID" value="TraesCS4A03G0042300"/>
</dbReference>
<dbReference type="GO" id="GO:0001786">
    <property type="term" value="F:phosphatidylserine binding"/>
    <property type="evidence" value="ECO:0000318"/>
    <property type="project" value="GO_Central"/>
</dbReference>
<dbReference type="GO" id="GO:0005509">
    <property type="term" value="F:calcium ion binding"/>
    <property type="evidence" value="ECO:0007669"/>
    <property type="project" value="InterPro"/>
</dbReference>
<evidence type="ECO:0000256" key="3">
    <source>
        <dbReference type="ARBA" id="ARBA00022837"/>
    </source>
</evidence>
<dbReference type="PANTHER" id="PTHR10502">
    <property type="entry name" value="ANNEXIN"/>
    <property type="match status" value="1"/>
</dbReference>